<evidence type="ECO:0000256" key="4">
    <source>
        <dbReference type="ARBA" id="ARBA00023014"/>
    </source>
</evidence>
<keyword evidence="4" id="KW-0411">Iron-sulfur</keyword>
<dbReference type="Proteomes" id="UP000425916">
    <property type="component" value="Chromosome"/>
</dbReference>
<dbReference type="InterPro" id="IPR050954">
    <property type="entry name" value="ET_IronSulfur_Cluster-Binding"/>
</dbReference>
<reference evidence="6 7" key="1">
    <citation type="submission" date="2019-11" db="EMBL/GenBank/DDBJ databases">
        <title>Genome sequence of Moorella glycerini DSM11254.</title>
        <authorList>
            <person name="Poehlein A."/>
            <person name="Boeer T."/>
            <person name="Daniel R."/>
        </authorList>
    </citation>
    <scope>NUCLEOTIDE SEQUENCE [LARGE SCALE GENOMIC DNA]</scope>
    <source>
        <strain evidence="6 7">DSM 11254</strain>
    </source>
</reference>
<accession>A0A6I5ZMK1</accession>
<keyword evidence="2" id="KW-0479">Metal-binding</keyword>
<evidence type="ECO:0000313" key="7">
    <source>
        <dbReference type="Proteomes" id="UP000425916"/>
    </source>
</evidence>
<dbReference type="OrthoDB" id="9810688at2"/>
<keyword evidence="7" id="KW-1185">Reference proteome</keyword>
<protein>
    <submittedName>
        <fullName evidence="6">4Fe-4S dicluster domain protein</fullName>
    </submittedName>
</protein>
<keyword evidence="1" id="KW-0004">4Fe-4S</keyword>
<dbReference type="PANTHER" id="PTHR43177">
    <property type="entry name" value="PROTEIN NRFC"/>
    <property type="match status" value="1"/>
</dbReference>
<dbReference type="PANTHER" id="PTHR43177:SF9">
    <property type="entry name" value="PROTEIN NRFC"/>
    <property type="match status" value="1"/>
</dbReference>
<dbReference type="PROSITE" id="PS00198">
    <property type="entry name" value="4FE4S_FER_1"/>
    <property type="match status" value="1"/>
</dbReference>
<dbReference type="RefSeq" id="WP_156271308.1">
    <property type="nucleotide sequence ID" value="NZ_CP046244.1"/>
</dbReference>
<dbReference type="GO" id="GO:0051539">
    <property type="term" value="F:4 iron, 4 sulfur cluster binding"/>
    <property type="evidence" value="ECO:0007669"/>
    <property type="project" value="UniProtKB-KW"/>
</dbReference>
<feature type="domain" description="4Fe-4S ferredoxin-type" evidence="5">
    <location>
        <begin position="4"/>
        <end position="33"/>
    </location>
</feature>
<dbReference type="Pfam" id="PF13247">
    <property type="entry name" value="Fer4_11"/>
    <property type="match status" value="1"/>
</dbReference>
<evidence type="ECO:0000313" key="6">
    <source>
        <dbReference type="EMBL" id="QGP90851.1"/>
    </source>
</evidence>
<gene>
    <name evidence="6" type="ORF">MGLY_01630</name>
</gene>
<sequence length="185" mass="21133">MKQRAFVLRLERCVGCRNCQLACKNEHQTAGPINWRQVREGEEDGRRYYVSLACNHCRNPECLRVCPEKAYWKRRDGLVLHLPRRCQGCQACVQACPYQAPRYNPETRKAEKCNFCLARLDQGLLPACVAACPTGALNMITWEGDPGAAPYSQWLAFLPDPALTLPSLQINRSGEGRHFWQQVQR</sequence>
<dbReference type="GO" id="GO:0046872">
    <property type="term" value="F:metal ion binding"/>
    <property type="evidence" value="ECO:0007669"/>
    <property type="project" value="UniProtKB-KW"/>
</dbReference>
<dbReference type="AlphaFoldDB" id="A0A6I5ZMK1"/>
<evidence type="ECO:0000259" key="5">
    <source>
        <dbReference type="PROSITE" id="PS51379"/>
    </source>
</evidence>
<dbReference type="EMBL" id="CP046244">
    <property type="protein sequence ID" value="QGP90851.1"/>
    <property type="molecule type" value="Genomic_DNA"/>
</dbReference>
<dbReference type="PROSITE" id="PS51379">
    <property type="entry name" value="4FE4S_FER_2"/>
    <property type="match status" value="2"/>
</dbReference>
<keyword evidence="3" id="KW-0408">Iron</keyword>
<evidence type="ECO:0000256" key="1">
    <source>
        <dbReference type="ARBA" id="ARBA00022485"/>
    </source>
</evidence>
<dbReference type="Gene3D" id="3.30.70.20">
    <property type="match status" value="2"/>
</dbReference>
<dbReference type="InterPro" id="IPR017896">
    <property type="entry name" value="4Fe4S_Fe-S-bd"/>
</dbReference>
<dbReference type="CDD" id="cd16371">
    <property type="entry name" value="DMSOR_beta_like"/>
    <property type="match status" value="1"/>
</dbReference>
<evidence type="ECO:0000256" key="3">
    <source>
        <dbReference type="ARBA" id="ARBA00023004"/>
    </source>
</evidence>
<dbReference type="SUPFAM" id="SSF54862">
    <property type="entry name" value="4Fe-4S ferredoxins"/>
    <property type="match status" value="1"/>
</dbReference>
<proteinExistence type="predicted"/>
<name>A0A6I5ZMK1_9FIRM</name>
<dbReference type="Pfam" id="PF12800">
    <property type="entry name" value="Fer4_4"/>
    <property type="match status" value="1"/>
</dbReference>
<dbReference type="InterPro" id="IPR017900">
    <property type="entry name" value="4Fe4S_Fe_S_CS"/>
</dbReference>
<organism evidence="6 7">
    <name type="scientific">Neomoorella glycerini</name>
    <dbReference type="NCBI Taxonomy" id="55779"/>
    <lineage>
        <taxon>Bacteria</taxon>
        <taxon>Bacillati</taxon>
        <taxon>Bacillota</taxon>
        <taxon>Clostridia</taxon>
        <taxon>Neomoorellales</taxon>
        <taxon>Neomoorellaceae</taxon>
        <taxon>Neomoorella</taxon>
    </lineage>
</organism>
<feature type="domain" description="4Fe-4S ferredoxin-type" evidence="5">
    <location>
        <begin position="77"/>
        <end position="106"/>
    </location>
</feature>
<evidence type="ECO:0000256" key="2">
    <source>
        <dbReference type="ARBA" id="ARBA00022723"/>
    </source>
</evidence>